<comment type="caution">
    <text evidence="2">The sequence shown here is derived from an EMBL/GenBank/DDBJ whole genome shotgun (WGS) entry which is preliminary data.</text>
</comment>
<gene>
    <name evidence="2" type="ORF">EVAR_11109_1</name>
</gene>
<sequence>MHPAASSHEGRRSLSSLRSLRARNNIKGRGRCDATEKRQWKRWGREEAGGWEGKLAVKSASDAAVTRAVITSKICRHYREHRHRRPGPSLAAARARALRNVYYYRSPVSFRDRTPKTLRAVIAHAHGR</sequence>
<dbReference type="Proteomes" id="UP000299102">
    <property type="component" value="Unassembled WGS sequence"/>
</dbReference>
<evidence type="ECO:0000313" key="3">
    <source>
        <dbReference type="Proteomes" id="UP000299102"/>
    </source>
</evidence>
<reference evidence="2 3" key="1">
    <citation type="journal article" date="2019" name="Commun. Biol.">
        <title>The bagworm genome reveals a unique fibroin gene that provides high tensile strength.</title>
        <authorList>
            <person name="Kono N."/>
            <person name="Nakamura H."/>
            <person name="Ohtoshi R."/>
            <person name="Tomita M."/>
            <person name="Numata K."/>
            <person name="Arakawa K."/>
        </authorList>
    </citation>
    <scope>NUCLEOTIDE SEQUENCE [LARGE SCALE GENOMIC DNA]</scope>
</reference>
<feature type="region of interest" description="Disordered" evidence="1">
    <location>
        <begin position="1"/>
        <end position="34"/>
    </location>
</feature>
<dbReference type="EMBL" id="BGZK01000125">
    <property type="protein sequence ID" value="GBP21078.1"/>
    <property type="molecule type" value="Genomic_DNA"/>
</dbReference>
<dbReference type="AlphaFoldDB" id="A0A4C1U490"/>
<keyword evidence="3" id="KW-1185">Reference proteome</keyword>
<evidence type="ECO:0000313" key="2">
    <source>
        <dbReference type="EMBL" id="GBP21078.1"/>
    </source>
</evidence>
<name>A0A4C1U490_EUMVA</name>
<organism evidence="2 3">
    <name type="scientific">Eumeta variegata</name>
    <name type="common">Bagworm moth</name>
    <name type="synonym">Eumeta japonica</name>
    <dbReference type="NCBI Taxonomy" id="151549"/>
    <lineage>
        <taxon>Eukaryota</taxon>
        <taxon>Metazoa</taxon>
        <taxon>Ecdysozoa</taxon>
        <taxon>Arthropoda</taxon>
        <taxon>Hexapoda</taxon>
        <taxon>Insecta</taxon>
        <taxon>Pterygota</taxon>
        <taxon>Neoptera</taxon>
        <taxon>Endopterygota</taxon>
        <taxon>Lepidoptera</taxon>
        <taxon>Glossata</taxon>
        <taxon>Ditrysia</taxon>
        <taxon>Tineoidea</taxon>
        <taxon>Psychidae</taxon>
        <taxon>Oiketicinae</taxon>
        <taxon>Eumeta</taxon>
    </lineage>
</organism>
<protein>
    <submittedName>
        <fullName evidence="2">Uncharacterized protein</fullName>
    </submittedName>
</protein>
<feature type="compositionally biased region" description="Basic residues" evidence="1">
    <location>
        <begin position="20"/>
        <end position="29"/>
    </location>
</feature>
<evidence type="ECO:0000256" key="1">
    <source>
        <dbReference type="SAM" id="MobiDB-lite"/>
    </source>
</evidence>
<accession>A0A4C1U490</accession>
<proteinExistence type="predicted"/>